<feature type="compositionally biased region" description="Low complexity" evidence="1">
    <location>
        <begin position="147"/>
        <end position="156"/>
    </location>
</feature>
<dbReference type="RefSeq" id="XP_018985333.1">
    <property type="nucleotide sequence ID" value="XM_019128933.1"/>
</dbReference>
<feature type="region of interest" description="Disordered" evidence="1">
    <location>
        <begin position="145"/>
        <end position="174"/>
    </location>
</feature>
<dbReference type="AlphaFoldDB" id="A0A1E3QQP5"/>
<dbReference type="GeneID" id="30146786"/>
<gene>
    <name evidence="2" type="ORF">BABINDRAFT_161653</name>
</gene>
<dbReference type="Proteomes" id="UP000094336">
    <property type="component" value="Unassembled WGS sequence"/>
</dbReference>
<name>A0A1E3QQP5_9ASCO</name>
<keyword evidence="3" id="KW-1185">Reference proteome</keyword>
<organism evidence="2 3">
    <name type="scientific">Babjeviella inositovora NRRL Y-12698</name>
    <dbReference type="NCBI Taxonomy" id="984486"/>
    <lineage>
        <taxon>Eukaryota</taxon>
        <taxon>Fungi</taxon>
        <taxon>Dikarya</taxon>
        <taxon>Ascomycota</taxon>
        <taxon>Saccharomycotina</taxon>
        <taxon>Pichiomycetes</taxon>
        <taxon>Serinales incertae sedis</taxon>
        <taxon>Babjeviella</taxon>
    </lineage>
</organism>
<sequence>MPTVKSLSLSEFDFSEILESDFVSTIDTSAEAIFNDPNLDTAQPRNSIVEEGRPLNFDDGIFGSFLATDERFLDLDLNISPSSSLKYSDFADLTQDVQIPGSTLTNFGENILFFNPKSLTSSTLSNVFDFTSNAIDLKRLGINNHLQSSPQDDSSGSGEGSDEPNARACNPYAKPKHLRGMVLVTEEEIKQEEERRRNEERWKSERRKIYNRRNNCSKKRKRALEKRLTAKSARQAVTPLPSNSRSSQELEWSIPFVPQPHSYNSLHTFSN</sequence>
<accession>A0A1E3QQP5</accession>
<evidence type="ECO:0000256" key="1">
    <source>
        <dbReference type="SAM" id="MobiDB-lite"/>
    </source>
</evidence>
<reference evidence="3" key="1">
    <citation type="submission" date="2016-05" db="EMBL/GenBank/DDBJ databases">
        <title>Comparative genomics of biotechnologically important yeasts.</title>
        <authorList>
            <consortium name="DOE Joint Genome Institute"/>
            <person name="Riley R."/>
            <person name="Haridas S."/>
            <person name="Wolfe K.H."/>
            <person name="Lopes M.R."/>
            <person name="Hittinger C.T."/>
            <person name="Goker M."/>
            <person name="Salamov A."/>
            <person name="Wisecaver J."/>
            <person name="Long T.M."/>
            <person name="Aerts A.L."/>
            <person name="Barry K."/>
            <person name="Choi C."/>
            <person name="Clum A."/>
            <person name="Coughlan A.Y."/>
            <person name="Deshpande S."/>
            <person name="Douglass A.P."/>
            <person name="Hanson S.J."/>
            <person name="Klenk H.-P."/>
            <person name="Labutti K."/>
            <person name="Lapidus A."/>
            <person name="Lindquist E."/>
            <person name="Lipzen A."/>
            <person name="Meier-Kolthoff J.P."/>
            <person name="Ohm R.A."/>
            <person name="Otillar R.P."/>
            <person name="Pangilinan J."/>
            <person name="Peng Y."/>
            <person name="Rokas A."/>
            <person name="Rosa C.A."/>
            <person name="Scheuner C."/>
            <person name="Sibirny A.A."/>
            <person name="Slot J.C."/>
            <person name="Stielow J.B."/>
            <person name="Sun H."/>
            <person name="Kurtzman C.P."/>
            <person name="Blackwell M."/>
            <person name="Grigoriev I.V."/>
            <person name="Jeffries T.W."/>
        </authorList>
    </citation>
    <scope>NUCLEOTIDE SEQUENCE [LARGE SCALE GENOMIC DNA]</scope>
    <source>
        <strain evidence="3">NRRL Y-12698</strain>
    </source>
</reference>
<protein>
    <submittedName>
        <fullName evidence="2">Uncharacterized protein</fullName>
    </submittedName>
</protein>
<evidence type="ECO:0000313" key="3">
    <source>
        <dbReference type="Proteomes" id="UP000094336"/>
    </source>
</evidence>
<dbReference type="EMBL" id="KV454431">
    <property type="protein sequence ID" value="ODQ80005.1"/>
    <property type="molecule type" value="Genomic_DNA"/>
</dbReference>
<evidence type="ECO:0000313" key="2">
    <source>
        <dbReference type="EMBL" id="ODQ80005.1"/>
    </source>
</evidence>
<proteinExistence type="predicted"/>